<keyword evidence="4 6" id="KW-1133">Transmembrane helix</keyword>
<evidence type="ECO:0000256" key="1">
    <source>
        <dbReference type="ARBA" id="ARBA00004141"/>
    </source>
</evidence>
<comment type="similarity">
    <text evidence="2">Belongs to the TMEM19 family.</text>
</comment>
<evidence type="ECO:0000256" key="5">
    <source>
        <dbReference type="ARBA" id="ARBA00023136"/>
    </source>
</evidence>
<proteinExistence type="inferred from homology"/>
<dbReference type="InterPro" id="IPR002794">
    <property type="entry name" value="DUF92_TMEM19"/>
</dbReference>
<keyword evidence="3 6" id="KW-0812">Transmembrane</keyword>
<dbReference type="GO" id="GO:0016020">
    <property type="term" value="C:membrane"/>
    <property type="evidence" value="ECO:0007669"/>
    <property type="project" value="UniProtKB-SubCell"/>
</dbReference>
<feature type="transmembrane region" description="Helical" evidence="6">
    <location>
        <begin position="180"/>
        <end position="201"/>
    </location>
</feature>
<dbReference type="RefSeq" id="XP_019039557.1">
    <property type="nucleotide sequence ID" value="XM_019184812.1"/>
</dbReference>
<evidence type="ECO:0000256" key="6">
    <source>
        <dbReference type="SAM" id="Phobius"/>
    </source>
</evidence>
<keyword evidence="5 6" id="KW-0472">Membrane</keyword>
<evidence type="ECO:0000256" key="2">
    <source>
        <dbReference type="ARBA" id="ARBA00009012"/>
    </source>
</evidence>
<dbReference type="AlphaFoldDB" id="A0A1E3P4Z5"/>
<comment type="subcellular location">
    <subcellularLocation>
        <location evidence="1">Membrane</location>
        <topology evidence="1">Multi-pass membrane protein</topology>
    </subcellularLocation>
</comment>
<dbReference type="Pfam" id="PF01940">
    <property type="entry name" value="DUF92"/>
    <property type="match status" value="1"/>
</dbReference>
<evidence type="ECO:0000313" key="8">
    <source>
        <dbReference type="Proteomes" id="UP000094112"/>
    </source>
</evidence>
<feature type="transmembrane region" description="Helical" evidence="6">
    <location>
        <begin position="12"/>
        <end position="28"/>
    </location>
</feature>
<feature type="transmembrane region" description="Helical" evidence="6">
    <location>
        <begin position="207"/>
        <end position="229"/>
    </location>
</feature>
<dbReference type="OrthoDB" id="30881at2759"/>
<dbReference type="EMBL" id="KV454210">
    <property type="protein sequence ID" value="ODQ60350.1"/>
    <property type="molecule type" value="Genomic_DNA"/>
</dbReference>
<feature type="transmembrane region" description="Helical" evidence="6">
    <location>
        <begin position="40"/>
        <end position="68"/>
    </location>
</feature>
<evidence type="ECO:0000256" key="3">
    <source>
        <dbReference type="ARBA" id="ARBA00022692"/>
    </source>
</evidence>
<evidence type="ECO:0000313" key="7">
    <source>
        <dbReference type="EMBL" id="ODQ60350.1"/>
    </source>
</evidence>
<feature type="transmembrane region" description="Helical" evidence="6">
    <location>
        <begin position="104"/>
        <end position="123"/>
    </location>
</feature>
<dbReference type="GeneID" id="30202058"/>
<dbReference type="PANTHER" id="PTHR13353:SF5">
    <property type="entry name" value="TRANSMEMBRANE PROTEIN 19"/>
    <property type="match status" value="1"/>
</dbReference>
<evidence type="ECO:0008006" key="9">
    <source>
        <dbReference type="Google" id="ProtNLM"/>
    </source>
</evidence>
<dbReference type="STRING" id="683960.A0A1E3P4Z5"/>
<protein>
    <recommendedName>
        <fullName evidence="9">Transmembrane protein 19</fullName>
    </recommendedName>
</protein>
<name>A0A1E3P4Z5_WICAA</name>
<keyword evidence="8" id="KW-1185">Reference proteome</keyword>
<dbReference type="PANTHER" id="PTHR13353">
    <property type="entry name" value="TRANSMEMBRANE PROTEIN 19"/>
    <property type="match status" value="1"/>
</dbReference>
<accession>A0A1E3P4Z5</accession>
<evidence type="ECO:0000256" key="4">
    <source>
        <dbReference type="ARBA" id="ARBA00022989"/>
    </source>
</evidence>
<reference evidence="7 8" key="1">
    <citation type="journal article" date="2016" name="Proc. Natl. Acad. Sci. U.S.A.">
        <title>Comparative genomics of biotechnologically important yeasts.</title>
        <authorList>
            <person name="Riley R."/>
            <person name="Haridas S."/>
            <person name="Wolfe K.H."/>
            <person name="Lopes M.R."/>
            <person name="Hittinger C.T."/>
            <person name="Goeker M."/>
            <person name="Salamov A.A."/>
            <person name="Wisecaver J.H."/>
            <person name="Long T.M."/>
            <person name="Calvey C.H."/>
            <person name="Aerts A.L."/>
            <person name="Barry K.W."/>
            <person name="Choi C."/>
            <person name="Clum A."/>
            <person name="Coughlan A.Y."/>
            <person name="Deshpande S."/>
            <person name="Douglass A.P."/>
            <person name="Hanson S.J."/>
            <person name="Klenk H.-P."/>
            <person name="LaButti K.M."/>
            <person name="Lapidus A."/>
            <person name="Lindquist E.A."/>
            <person name="Lipzen A.M."/>
            <person name="Meier-Kolthoff J.P."/>
            <person name="Ohm R.A."/>
            <person name="Otillar R.P."/>
            <person name="Pangilinan J.L."/>
            <person name="Peng Y."/>
            <person name="Rokas A."/>
            <person name="Rosa C.A."/>
            <person name="Scheuner C."/>
            <person name="Sibirny A.A."/>
            <person name="Slot J.C."/>
            <person name="Stielow J.B."/>
            <person name="Sun H."/>
            <person name="Kurtzman C.P."/>
            <person name="Blackwell M."/>
            <person name="Grigoriev I.V."/>
            <person name="Jeffries T.W."/>
        </authorList>
    </citation>
    <scope>NUCLEOTIDE SEQUENCE [LARGE SCALE GENOMIC DNA]</scope>
    <source>
        <strain evidence="8">ATCC 58044 / CBS 1984 / NCYC 433 / NRRL Y-366-8</strain>
    </source>
</reference>
<organism evidence="7 8">
    <name type="scientific">Wickerhamomyces anomalus (strain ATCC 58044 / CBS 1984 / NCYC 433 / NRRL Y-366-8)</name>
    <name type="common">Yeast</name>
    <name type="synonym">Hansenula anomala</name>
    <dbReference type="NCBI Taxonomy" id="683960"/>
    <lineage>
        <taxon>Eukaryota</taxon>
        <taxon>Fungi</taxon>
        <taxon>Dikarya</taxon>
        <taxon>Ascomycota</taxon>
        <taxon>Saccharomycotina</taxon>
        <taxon>Saccharomycetes</taxon>
        <taxon>Phaffomycetales</taxon>
        <taxon>Wickerhamomycetaceae</taxon>
        <taxon>Wickerhamomyces</taxon>
    </lineage>
</organism>
<sequence>MSYSLNLMSPTAVYSIAFKVLTLAYIVYRSYAHKSLTNTGIAAAFITGVIHSLPPSNLFLVLIVVFYLTSSKATKFKDEIKSKKTKIPADKNSLTTSHTQRTHIQVLANSIVASILILISIFTKDEKIQNILKAGVVSQYAAVIADTWSSELGILSKTDPFLITNFKTVPPGTNGGVSNAGLLSGLAGASLISAVSVVTYTEQKFVLWIYFSFIGLLGSAIDSLLGAFLQASVIDKKDGLILESLGGSKINETYFPDLIF</sequence>
<dbReference type="Proteomes" id="UP000094112">
    <property type="component" value="Unassembled WGS sequence"/>
</dbReference>
<gene>
    <name evidence="7" type="ORF">WICANDRAFT_78953</name>
</gene>